<dbReference type="Proteomes" id="UP000294003">
    <property type="component" value="Unassembled WGS sequence"/>
</dbReference>
<proteinExistence type="predicted"/>
<comment type="caution">
    <text evidence="2">The sequence shown here is derived from an EMBL/GenBank/DDBJ whole genome shotgun (WGS) entry which is preliminary data.</text>
</comment>
<feature type="region of interest" description="Disordered" evidence="1">
    <location>
        <begin position="1"/>
        <end position="53"/>
    </location>
</feature>
<evidence type="ECO:0000256" key="1">
    <source>
        <dbReference type="SAM" id="MobiDB-lite"/>
    </source>
</evidence>
<organism evidence="2 3">
    <name type="scientific">Monosporascus cannonballus</name>
    <dbReference type="NCBI Taxonomy" id="155416"/>
    <lineage>
        <taxon>Eukaryota</taxon>
        <taxon>Fungi</taxon>
        <taxon>Dikarya</taxon>
        <taxon>Ascomycota</taxon>
        <taxon>Pezizomycotina</taxon>
        <taxon>Sordariomycetes</taxon>
        <taxon>Xylariomycetidae</taxon>
        <taxon>Xylariales</taxon>
        <taxon>Xylariales incertae sedis</taxon>
        <taxon>Monosporascus</taxon>
    </lineage>
</organism>
<name>A0ABY0GUW0_9PEZI</name>
<evidence type="ECO:0000313" key="3">
    <source>
        <dbReference type="Proteomes" id="UP000294003"/>
    </source>
</evidence>
<evidence type="ECO:0000313" key="2">
    <source>
        <dbReference type="EMBL" id="RYO77831.1"/>
    </source>
</evidence>
<protein>
    <recommendedName>
        <fullName evidence="4">Transcription factor domain-containing protein</fullName>
    </recommendedName>
</protein>
<accession>A0ABY0GUW0</accession>
<gene>
    <name evidence="2" type="ORF">DL762_009014</name>
</gene>
<sequence length="665" mass="75641">MAQATPELFGGAGKSPDFSFGTPEDSQAEFTFNIPKPGPAESSKDVPKTNEPGGMETLVAEVRDLKELLKALLKERIPEQQERPSKPTGDLVTAPIYAFYDDAEILDLARNHCPNEAGMGAFREYFLSQFCSSNEWTEEVDDQVAQSHQAVFSCKGPEDSVLRVHRNDFHQLKTAKRPYLKWPERNTPAVRRHLKPEEAKHLVEADWHLGLAQGIKIDGKICIRWKVPLEQFKISWSLLYLYYQKDGNMECGRFDRHLLHAEVEDGLRAAGVPLSQLTHVAFLSALLLHPWDMSSSLNFSDTLDDGNQYTIALDTLRHEIRCFSSRDPNFMGLKFGDVPSDSYLTGNRLLPHHFPIPSHKKPKGLATTRQSGAFPSLLKGLERRFTEKRLSVVCLASDFNYKSGMPSFRIMVVNDFPEITPCTEEDSKNWKTSGIRIEGPASWQMAYQAAIFYLIPFWEREWASCLDELDNSVRVKMEDIMDPNTKDSMMFDASFIRSRFYFEVIQMLRIFSDMIRETGRDLQTMVSDPNMASHLSWKDDHDEALRENSKSILRANWDIVEVRQKDAEKRLLDRITGLSGDMQSLRDGLFNATALLEASRSTAMARYVFVFTVTVFSTQFFNKTEMADTIAVYRDSTIAVALVTYAVAIIMKLQEKDTVLDNAVV</sequence>
<dbReference type="EMBL" id="QJNS01000427">
    <property type="protein sequence ID" value="RYO77831.1"/>
    <property type="molecule type" value="Genomic_DNA"/>
</dbReference>
<keyword evidence="3" id="KW-1185">Reference proteome</keyword>
<evidence type="ECO:0008006" key="4">
    <source>
        <dbReference type="Google" id="ProtNLM"/>
    </source>
</evidence>
<reference evidence="2 3" key="1">
    <citation type="submission" date="2018-06" db="EMBL/GenBank/DDBJ databases">
        <title>Complete Genomes of Monosporascus.</title>
        <authorList>
            <person name="Robinson A.J."/>
            <person name="Natvig D.O."/>
        </authorList>
    </citation>
    <scope>NUCLEOTIDE SEQUENCE [LARGE SCALE GENOMIC DNA]</scope>
    <source>
        <strain evidence="2 3">CBS 609.92</strain>
    </source>
</reference>